<sequence>MARIVLGMGLAHTPQMHTPPEQWQTRIEADRKNPALWFRGKSYKWDALCAERAGENLAVQAEPEERERRHARANAAVEVLAEAWEKARPDVAVIMGNDQHELFVEDVMPAFTIFWGKEVQNMPSRDDQAARKPPGIHVAHHGHAPPQLLTHPGCPELGRHMIEQTMVDGFDVAQSQWLREADQRISFSTGMPHAYGFVYRNVMKDRVPPHVPVIINTFYAPNQPTAARCLALGRSVGKAIQSWDKDLRVAVIGSGGLSHFVIDEQFDHAFMDALVRGDHEATVNHPESWFQAGTSECKNWIAAAGALEGSGLKARVVDYVPCYRSEGGTGTGAGFVLWS</sequence>
<organism evidence="2 3">
    <name type="scientific">Diaphorobacter ruginosibacter</name>
    <dbReference type="NCBI Taxonomy" id="1715720"/>
    <lineage>
        <taxon>Bacteria</taxon>
        <taxon>Pseudomonadati</taxon>
        <taxon>Pseudomonadota</taxon>
        <taxon>Betaproteobacteria</taxon>
        <taxon>Burkholderiales</taxon>
        <taxon>Comamonadaceae</taxon>
        <taxon>Diaphorobacter</taxon>
    </lineage>
</organism>
<keyword evidence="2" id="KW-0560">Oxidoreductase</keyword>
<dbReference type="Pfam" id="PF02900">
    <property type="entry name" value="LigB"/>
    <property type="match status" value="1"/>
</dbReference>
<keyword evidence="3" id="KW-1185">Reference proteome</keyword>
<dbReference type="GO" id="GO:0016702">
    <property type="term" value="F:oxidoreductase activity, acting on single donors with incorporation of molecular oxygen, incorporation of two atoms of oxygen"/>
    <property type="evidence" value="ECO:0007669"/>
    <property type="project" value="UniProtKB-ARBA"/>
</dbReference>
<evidence type="ECO:0000313" key="2">
    <source>
        <dbReference type="EMBL" id="QNN57565.1"/>
    </source>
</evidence>
<dbReference type="RefSeq" id="WP_187597813.1">
    <property type="nucleotide sequence ID" value="NZ_CP060714.1"/>
</dbReference>
<dbReference type="Gene3D" id="3.40.830.10">
    <property type="entry name" value="LigB-like"/>
    <property type="match status" value="1"/>
</dbReference>
<dbReference type="Proteomes" id="UP000515811">
    <property type="component" value="Chromosome"/>
</dbReference>
<dbReference type="EMBL" id="CP060714">
    <property type="protein sequence ID" value="QNN57565.1"/>
    <property type="molecule type" value="Genomic_DNA"/>
</dbReference>
<dbReference type="InterPro" id="IPR004183">
    <property type="entry name" value="Xdiol_dOase_suB"/>
</dbReference>
<dbReference type="AlphaFoldDB" id="A0A7G9RPP0"/>
<proteinExistence type="predicted"/>
<evidence type="ECO:0000259" key="1">
    <source>
        <dbReference type="Pfam" id="PF02900"/>
    </source>
</evidence>
<accession>A0A7G9RPP0</accession>
<feature type="domain" description="Extradiol ring-cleavage dioxygenase class III enzyme subunit B" evidence="1">
    <location>
        <begin position="63"/>
        <end position="318"/>
    </location>
</feature>
<evidence type="ECO:0000313" key="3">
    <source>
        <dbReference type="Proteomes" id="UP000515811"/>
    </source>
</evidence>
<dbReference type="GO" id="GO:0008198">
    <property type="term" value="F:ferrous iron binding"/>
    <property type="evidence" value="ECO:0007669"/>
    <property type="project" value="InterPro"/>
</dbReference>
<reference evidence="2 3" key="1">
    <citation type="submission" date="2020-08" db="EMBL/GenBank/DDBJ databases">
        <title>Genome sequence of Diaphorobacter ruginosibacter DSM 27467T.</title>
        <authorList>
            <person name="Hyun D.-W."/>
            <person name="Bae J.-W."/>
        </authorList>
    </citation>
    <scope>NUCLEOTIDE SEQUENCE [LARGE SCALE GENOMIC DNA]</scope>
    <source>
        <strain evidence="2 3">DSM 27467</strain>
    </source>
</reference>
<protein>
    <submittedName>
        <fullName evidence="2">Protocatechuate 3,4-dioxygenase</fullName>
    </submittedName>
</protein>
<dbReference type="InterPro" id="IPR034938">
    <property type="entry name" value="3MGA_Dioxygenase"/>
</dbReference>
<dbReference type="SUPFAM" id="SSF53213">
    <property type="entry name" value="LigB-like"/>
    <property type="match status" value="1"/>
</dbReference>
<keyword evidence="2" id="KW-0223">Dioxygenase</keyword>
<dbReference type="KEGG" id="drg:H9K76_01280"/>
<dbReference type="CDD" id="cd07366">
    <property type="entry name" value="3MGA_Dioxygenase"/>
    <property type="match status" value="1"/>
</dbReference>
<gene>
    <name evidence="2" type="ORF">H9K76_01280</name>
</gene>
<name>A0A7G9RPP0_9BURK</name>